<feature type="compositionally biased region" description="Basic and acidic residues" evidence="3">
    <location>
        <begin position="1"/>
        <end position="20"/>
    </location>
</feature>
<evidence type="ECO:0000256" key="2">
    <source>
        <dbReference type="ARBA" id="ARBA00023163"/>
    </source>
</evidence>
<dbReference type="InterPro" id="IPR044278">
    <property type="entry name" value="BHLH95-like"/>
</dbReference>
<dbReference type="Pfam" id="PF00010">
    <property type="entry name" value="HLH"/>
    <property type="match status" value="1"/>
</dbReference>
<accession>A0AA41S582</accession>
<dbReference type="EMBL" id="JAJJMA010133746">
    <property type="protein sequence ID" value="MCL7033367.1"/>
    <property type="molecule type" value="Genomic_DNA"/>
</dbReference>
<evidence type="ECO:0000313" key="5">
    <source>
        <dbReference type="EMBL" id="MCL7033367.1"/>
    </source>
</evidence>
<dbReference type="PROSITE" id="PS50888">
    <property type="entry name" value="BHLH"/>
    <property type="match status" value="1"/>
</dbReference>
<keyword evidence="6" id="KW-1185">Reference proteome</keyword>
<evidence type="ECO:0000313" key="6">
    <source>
        <dbReference type="Proteomes" id="UP001177140"/>
    </source>
</evidence>
<proteinExistence type="predicted"/>
<dbReference type="PANTHER" id="PTHR46772">
    <property type="entry name" value="BHLH DOMAIN-CONTAINING PROTEIN"/>
    <property type="match status" value="1"/>
</dbReference>
<dbReference type="SUPFAM" id="SSF47459">
    <property type="entry name" value="HLH, helix-loop-helix DNA-binding domain"/>
    <property type="match status" value="1"/>
</dbReference>
<protein>
    <recommendedName>
        <fullName evidence="4">BHLH domain-containing protein</fullName>
    </recommendedName>
</protein>
<organism evidence="5 6">
    <name type="scientific">Papaver nudicaule</name>
    <name type="common">Iceland poppy</name>
    <dbReference type="NCBI Taxonomy" id="74823"/>
    <lineage>
        <taxon>Eukaryota</taxon>
        <taxon>Viridiplantae</taxon>
        <taxon>Streptophyta</taxon>
        <taxon>Embryophyta</taxon>
        <taxon>Tracheophyta</taxon>
        <taxon>Spermatophyta</taxon>
        <taxon>Magnoliopsida</taxon>
        <taxon>Ranunculales</taxon>
        <taxon>Papaveraceae</taxon>
        <taxon>Papaveroideae</taxon>
        <taxon>Papaver</taxon>
    </lineage>
</organism>
<keyword evidence="1" id="KW-0805">Transcription regulation</keyword>
<feature type="compositionally biased region" description="Gly residues" evidence="3">
    <location>
        <begin position="21"/>
        <end position="31"/>
    </location>
</feature>
<dbReference type="InterPro" id="IPR011598">
    <property type="entry name" value="bHLH_dom"/>
</dbReference>
<dbReference type="AlphaFoldDB" id="A0AA41S582"/>
<evidence type="ECO:0000259" key="4">
    <source>
        <dbReference type="PROSITE" id="PS50888"/>
    </source>
</evidence>
<dbReference type="GO" id="GO:0009960">
    <property type="term" value="P:endosperm development"/>
    <property type="evidence" value="ECO:0007669"/>
    <property type="project" value="InterPro"/>
</dbReference>
<dbReference type="Gene3D" id="4.10.280.10">
    <property type="entry name" value="Helix-loop-helix DNA-binding domain"/>
    <property type="match status" value="1"/>
</dbReference>
<evidence type="ECO:0000256" key="3">
    <source>
        <dbReference type="SAM" id="MobiDB-lite"/>
    </source>
</evidence>
<dbReference type="GO" id="GO:0003700">
    <property type="term" value="F:DNA-binding transcription factor activity"/>
    <property type="evidence" value="ECO:0007669"/>
    <property type="project" value="InterPro"/>
</dbReference>
<dbReference type="InterPro" id="IPR036638">
    <property type="entry name" value="HLH_DNA-bd_sf"/>
</dbReference>
<dbReference type="Proteomes" id="UP001177140">
    <property type="component" value="Unassembled WGS sequence"/>
</dbReference>
<feature type="region of interest" description="Disordered" evidence="3">
    <location>
        <begin position="1"/>
        <end position="36"/>
    </location>
</feature>
<dbReference type="GO" id="GO:0046983">
    <property type="term" value="F:protein dimerization activity"/>
    <property type="evidence" value="ECO:0007669"/>
    <property type="project" value="InterPro"/>
</dbReference>
<gene>
    <name evidence="5" type="ORF">MKW94_030306</name>
</gene>
<sequence>MEIGRTSDREVVQRSSKKLDYGGGEGNGGGIDAKERHRVAERERRKSMTQLFSSLHSLLPNSRTIRNEQSAILDEVLKFIPIAAARLRSLQTSEDNASSSTHESVLSQSDSFSLSATSAANSTISDCDIRIAPEPSSVVAIRARGNRVNVTLVSDDTKSAAPRNVLISGDVLDELENHQLELVRSTHSRDATKVLHHFETKICDSLEKSPTELQSKLQELAVELQKPTKSTFTLEKI</sequence>
<evidence type="ECO:0000256" key="1">
    <source>
        <dbReference type="ARBA" id="ARBA00023015"/>
    </source>
</evidence>
<comment type="caution">
    <text evidence="5">The sequence shown here is derived from an EMBL/GenBank/DDBJ whole genome shotgun (WGS) entry which is preliminary data.</text>
</comment>
<name>A0AA41S582_PAPNU</name>
<keyword evidence="2" id="KW-0804">Transcription</keyword>
<feature type="domain" description="BHLH" evidence="4">
    <location>
        <begin position="32"/>
        <end position="83"/>
    </location>
</feature>
<reference evidence="5" key="1">
    <citation type="submission" date="2022-03" db="EMBL/GenBank/DDBJ databases">
        <title>A functionally conserved STORR gene fusion in Papaver species that diverged 16.8 million years ago.</title>
        <authorList>
            <person name="Catania T."/>
        </authorList>
    </citation>
    <scope>NUCLEOTIDE SEQUENCE</scope>
    <source>
        <strain evidence="5">S-191538</strain>
    </source>
</reference>
<dbReference type="PANTHER" id="PTHR46772:SF8">
    <property type="entry name" value="TRANSCRIPTION FACTOR BHLH95"/>
    <property type="match status" value="1"/>
</dbReference>